<organism evidence="3 4">
    <name type="scientific">Aquilegia coerulea</name>
    <name type="common">Rocky mountain columbine</name>
    <dbReference type="NCBI Taxonomy" id="218851"/>
    <lineage>
        <taxon>Eukaryota</taxon>
        <taxon>Viridiplantae</taxon>
        <taxon>Streptophyta</taxon>
        <taxon>Embryophyta</taxon>
        <taxon>Tracheophyta</taxon>
        <taxon>Spermatophyta</taxon>
        <taxon>Magnoliopsida</taxon>
        <taxon>Ranunculales</taxon>
        <taxon>Ranunculaceae</taxon>
        <taxon>Thalictroideae</taxon>
        <taxon>Aquilegia</taxon>
    </lineage>
</organism>
<evidence type="ECO:0000313" key="4">
    <source>
        <dbReference type="Proteomes" id="UP000230069"/>
    </source>
</evidence>
<gene>
    <name evidence="3" type="ORF">AQUCO_01300827v1</name>
</gene>
<proteinExistence type="predicted"/>
<dbReference type="SUPFAM" id="SSF54928">
    <property type="entry name" value="RNA-binding domain, RBD"/>
    <property type="match status" value="1"/>
</dbReference>
<reference evidence="3 4" key="1">
    <citation type="submission" date="2017-09" db="EMBL/GenBank/DDBJ databases">
        <title>WGS assembly of Aquilegia coerulea Goldsmith.</title>
        <authorList>
            <person name="Hodges S."/>
            <person name="Kramer E."/>
            <person name="Nordborg M."/>
            <person name="Tomkins J."/>
            <person name="Borevitz J."/>
            <person name="Derieg N."/>
            <person name="Yan J."/>
            <person name="Mihaltcheva S."/>
            <person name="Hayes R.D."/>
            <person name="Rokhsar D."/>
        </authorList>
    </citation>
    <scope>NUCLEOTIDE SEQUENCE [LARGE SCALE GENOMIC DNA]</scope>
    <source>
        <strain evidence="4">cv. Goldsmith</strain>
    </source>
</reference>
<dbReference type="PROSITE" id="PS50102">
    <property type="entry name" value="RRM"/>
    <property type="match status" value="1"/>
</dbReference>
<feature type="domain" description="RRM" evidence="2">
    <location>
        <begin position="66"/>
        <end position="148"/>
    </location>
</feature>
<dbReference type="InterPro" id="IPR035979">
    <property type="entry name" value="RBD_domain_sf"/>
</dbReference>
<protein>
    <recommendedName>
        <fullName evidence="2">RRM domain-containing protein</fullName>
    </recommendedName>
</protein>
<evidence type="ECO:0000313" key="3">
    <source>
        <dbReference type="EMBL" id="PIA50345.1"/>
    </source>
</evidence>
<dbReference type="AlphaFoldDB" id="A0A2G5E3L5"/>
<keyword evidence="1" id="KW-0694">RNA-binding</keyword>
<dbReference type="GO" id="GO:0003723">
    <property type="term" value="F:RNA binding"/>
    <property type="evidence" value="ECO:0007669"/>
    <property type="project" value="UniProtKB-UniRule"/>
</dbReference>
<evidence type="ECO:0000259" key="2">
    <source>
        <dbReference type="PROSITE" id="PS50102"/>
    </source>
</evidence>
<dbReference type="Gene3D" id="3.30.70.330">
    <property type="match status" value="1"/>
</dbReference>
<evidence type="ECO:0000256" key="1">
    <source>
        <dbReference type="PROSITE-ProRule" id="PRU00176"/>
    </source>
</evidence>
<dbReference type="Pfam" id="PF00076">
    <property type="entry name" value="RRM_1"/>
    <property type="match status" value="1"/>
</dbReference>
<dbReference type="EMBL" id="KZ305030">
    <property type="protein sequence ID" value="PIA50345.1"/>
    <property type="molecule type" value="Genomic_DNA"/>
</dbReference>
<dbReference type="InterPro" id="IPR000504">
    <property type="entry name" value="RRM_dom"/>
</dbReference>
<dbReference type="SMART" id="SM00360">
    <property type="entry name" value="RRM"/>
    <property type="match status" value="1"/>
</dbReference>
<dbReference type="Proteomes" id="UP000230069">
    <property type="component" value="Unassembled WGS sequence"/>
</dbReference>
<name>A0A2G5E3L5_AQUCA</name>
<keyword evidence="4" id="KW-1185">Reference proteome</keyword>
<accession>A0A2G5E3L5</accession>
<sequence length="151" mass="17033">MMVCSCCEERMCYLQSFFDGRSPIGIAILKFCSHCQSLLDHEAPMCPLLFKDAFCHDGIFDPLKHCSFYVLNLPKGVTEVDLYAHFRGEDDPLFEDVVVHHDKETDECFGYLQFDDPVRAAKALEWGNGTGSLFGKDGVNIKCLPSKIHFG</sequence>
<dbReference type="InterPro" id="IPR012677">
    <property type="entry name" value="Nucleotide-bd_a/b_plait_sf"/>
</dbReference>
<dbReference type="CDD" id="cd00590">
    <property type="entry name" value="RRM_SF"/>
    <property type="match status" value="1"/>
</dbReference>
<dbReference type="InParanoid" id="A0A2G5E3L5"/>